<dbReference type="STRING" id="74557.A0A1V9ZQ45"/>
<proteinExistence type="inferred from homology"/>
<dbReference type="Proteomes" id="UP000243217">
    <property type="component" value="Unassembled WGS sequence"/>
</dbReference>
<feature type="compositionally biased region" description="Polar residues" evidence="2">
    <location>
        <begin position="192"/>
        <end position="208"/>
    </location>
</feature>
<dbReference type="AlphaFoldDB" id="A0A1V9ZQ45"/>
<protein>
    <recommendedName>
        <fullName evidence="5">Receptor expression-enhancing protein</fullName>
    </recommendedName>
</protein>
<reference evidence="3 4" key="1">
    <citation type="journal article" date="2014" name="Genome Biol. Evol.">
        <title>The secreted proteins of Achlya hypogyna and Thraustotheca clavata identify the ancestral oomycete secretome and reveal gene acquisitions by horizontal gene transfer.</title>
        <authorList>
            <person name="Misner I."/>
            <person name="Blouin N."/>
            <person name="Leonard G."/>
            <person name="Richards T.A."/>
            <person name="Lane C.E."/>
        </authorList>
    </citation>
    <scope>NUCLEOTIDE SEQUENCE [LARGE SCALE GENOMIC DNA]</scope>
    <source>
        <strain evidence="3 4">ATCC 34112</strain>
    </source>
</reference>
<evidence type="ECO:0000256" key="2">
    <source>
        <dbReference type="SAM" id="MobiDB-lite"/>
    </source>
</evidence>
<evidence type="ECO:0008006" key="5">
    <source>
        <dbReference type="Google" id="ProtNLM"/>
    </source>
</evidence>
<dbReference type="InterPro" id="IPR004345">
    <property type="entry name" value="TB2_DP1_HVA22"/>
</dbReference>
<keyword evidence="4" id="KW-1185">Reference proteome</keyword>
<dbReference type="Pfam" id="PF03134">
    <property type="entry name" value="TB2_DP1_HVA22"/>
    <property type="match status" value="1"/>
</dbReference>
<comment type="subcellular location">
    <subcellularLocation>
        <location evidence="1">Membrane</location>
        <topology evidence="1">Multi-pass membrane protein</topology>
    </subcellularLocation>
</comment>
<dbReference type="PANTHER" id="PTHR12300">
    <property type="entry name" value="HVA22-LIKE PROTEINS"/>
    <property type="match status" value="1"/>
</dbReference>
<feature type="region of interest" description="Disordered" evidence="2">
    <location>
        <begin position="157"/>
        <end position="210"/>
    </location>
</feature>
<dbReference type="EMBL" id="JNBS01001761">
    <property type="protein sequence ID" value="OQS00071.1"/>
    <property type="molecule type" value="Genomic_DNA"/>
</dbReference>
<comment type="caution">
    <text evidence="3">The sequence shown here is derived from an EMBL/GenBank/DDBJ whole genome shotgun (WGS) entry which is preliminary data.</text>
</comment>
<gene>
    <name evidence="3" type="ORF">THRCLA_21763</name>
</gene>
<evidence type="ECO:0000313" key="3">
    <source>
        <dbReference type="EMBL" id="OQS00071.1"/>
    </source>
</evidence>
<evidence type="ECO:0000256" key="1">
    <source>
        <dbReference type="RuleBase" id="RU362006"/>
    </source>
</evidence>
<organism evidence="3 4">
    <name type="scientific">Thraustotheca clavata</name>
    <dbReference type="NCBI Taxonomy" id="74557"/>
    <lineage>
        <taxon>Eukaryota</taxon>
        <taxon>Sar</taxon>
        <taxon>Stramenopiles</taxon>
        <taxon>Oomycota</taxon>
        <taxon>Saprolegniomycetes</taxon>
        <taxon>Saprolegniales</taxon>
        <taxon>Achlyaceae</taxon>
        <taxon>Thraustotheca</taxon>
    </lineage>
</organism>
<accession>A0A1V9ZQ45</accession>
<name>A0A1V9ZQ45_9STRA</name>
<evidence type="ECO:0000313" key="4">
    <source>
        <dbReference type="Proteomes" id="UP000243217"/>
    </source>
</evidence>
<comment type="similarity">
    <text evidence="1">Belongs to the DP1 family.</text>
</comment>
<dbReference type="OrthoDB" id="434647at2759"/>
<sequence length="356" mass="39941">MLVGRFLSRSLCNAIGYAYPIYMSVKVASKGDEAVEEQIQWVVFWTVNACFSVFEIIADCLGNYIPLYYEAKVCMMAWLALPYFRGATKIYERLVAPYFVKWNRYEQSLDASIDLASDKLSQLCREAAALAIQKGSGAIVQGQQYIVMQAMQQAWAKPLSPKESSREPAPPTEKQTPSADPTPPATPVPTPNQDTSTKAQATQSNAPMSRQDKEAELLMHFRMLLSRGLKVRLGSKSRLLRLNKSGTHLYLESKALRGAASPVVMNLIFIQSIEAKEDSRLVIETTSTHSQIILEAEAKKTRDLLVAGLRLLILAFHKNSTKTLERLAILHARHKMQFAFDSLLDNVNRANLRRNF</sequence>
<dbReference type="GO" id="GO:0016020">
    <property type="term" value="C:membrane"/>
    <property type="evidence" value="ECO:0007669"/>
    <property type="project" value="UniProtKB-SubCell"/>
</dbReference>
<feature type="compositionally biased region" description="Pro residues" evidence="2">
    <location>
        <begin position="180"/>
        <end position="190"/>
    </location>
</feature>